<feature type="domain" description="Chitin-binding type-2" evidence="10">
    <location>
        <begin position="494"/>
        <end position="551"/>
    </location>
</feature>
<keyword evidence="6 7" id="KW-0326">Glycosidase</keyword>
<keyword evidence="2" id="KW-0147">Chitin-binding</keyword>
<dbReference type="SUPFAM" id="SSF51445">
    <property type="entry name" value="(Trans)glycosidases"/>
    <property type="match status" value="1"/>
</dbReference>
<dbReference type="Pfam" id="PF01607">
    <property type="entry name" value="CBM_14"/>
    <property type="match status" value="1"/>
</dbReference>
<feature type="domain" description="GH18" evidence="11">
    <location>
        <begin position="25"/>
        <end position="392"/>
    </location>
</feature>
<feature type="compositionally biased region" description="Low complexity" evidence="8">
    <location>
        <begin position="431"/>
        <end position="442"/>
    </location>
</feature>
<dbReference type="Pfam" id="PF00704">
    <property type="entry name" value="Glyco_hydro_18"/>
    <property type="match status" value="1"/>
</dbReference>
<feature type="compositionally biased region" description="Pro residues" evidence="8">
    <location>
        <begin position="414"/>
        <end position="430"/>
    </location>
</feature>
<evidence type="ECO:0000313" key="12">
    <source>
        <dbReference type="EMBL" id="CAL1527283.1"/>
    </source>
</evidence>
<evidence type="ECO:0000256" key="9">
    <source>
        <dbReference type="SAM" id="SignalP"/>
    </source>
</evidence>
<dbReference type="Gene3D" id="3.20.20.80">
    <property type="entry name" value="Glycosidases"/>
    <property type="match status" value="1"/>
</dbReference>
<proteinExistence type="inferred from homology"/>
<keyword evidence="13" id="KW-1185">Reference proteome</keyword>
<evidence type="ECO:0000256" key="1">
    <source>
        <dbReference type="ARBA" id="ARBA00009121"/>
    </source>
</evidence>
<evidence type="ECO:0000256" key="5">
    <source>
        <dbReference type="ARBA" id="ARBA00023157"/>
    </source>
</evidence>
<evidence type="ECO:0000256" key="4">
    <source>
        <dbReference type="ARBA" id="ARBA00022801"/>
    </source>
</evidence>
<dbReference type="SUPFAM" id="SSF57625">
    <property type="entry name" value="Invertebrate chitin-binding proteins"/>
    <property type="match status" value="1"/>
</dbReference>
<feature type="chain" id="PRO_5043416030" description="Chitinase" evidence="9">
    <location>
        <begin position="25"/>
        <end position="551"/>
    </location>
</feature>
<evidence type="ECO:0000256" key="6">
    <source>
        <dbReference type="ARBA" id="ARBA00023295"/>
    </source>
</evidence>
<dbReference type="GO" id="GO:0006032">
    <property type="term" value="P:chitin catabolic process"/>
    <property type="evidence" value="ECO:0007669"/>
    <property type="project" value="UniProtKB-ARBA"/>
</dbReference>
<evidence type="ECO:0000256" key="3">
    <source>
        <dbReference type="ARBA" id="ARBA00022729"/>
    </source>
</evidence>
<dbReference type="Gene3D" id="3.10.50.10">
    <property type="match status" value="1"/>
</dbReference>
<feature type="compositionally biased region" description="Low complexity" evidence="8">
    <location>
        <begin position="397"/>
        <end position="413"/>
    </location>
</feature>
<dbReference type="PROSITE" id="PS01095">
    <property type="entry name" value="GH18_1"/>
    <property type="match status" value="1"/>
</dbReference>
<dbReference type="SMART" id="SM00636">
    <property type="entry name" value="Glyco_18"/>
    <property type="match status" value="1"/>
</dbReference>
<feature type="region of interest" description="Disordered" evidence="8">
    <location>
        <begin position="392"/>
        <end position="491"/>
    </location>
</feature>
<keyword evidence="3 9" id="KW-0732">Signal</keyword>
<evidence type="ECO:0000256" key="7">
    <source>
        <dbReference type="RuleBase" id="RU000489"/>
    </source>
</evidence>
<dbReference type="GO" id="GO:0005576">
    <property type="term" value="C:extracellular region"/>
    <property type="evidence" value="ECO:0007669"/>
    <property type="project" value="InterPro"/>
</dbReference>
<feature type="compositionally biased region" description="Low complexity" evidence="8">
    <location>
        <begin position="451"/>
        <end position="476"/>
    </location>
</feature>
<evidence type="ECO:0000259" key="11">
    <source>
        <dbReference type="PROSITE" id="PS51910"/>
    </source>
</evidence>
<dbReference type="PROSITE" id="PS50940">
    <property type="entry name" value="CHIT_BIND_II"/>
    <property type="match status" value="1"/>
</dbReference>
<keyword evidence="5" id="KW-1015">Disulfide bond</keyword>
<dbReference type="InterPro" id="IPR011583">
    <property type="entry name" value="Chitinase_II/V-like_cat"/>
</dbReference>
<reference evidence="12 13" key="1">
    <citation type="submission" date="2024-04" db="EMBL/GenBank/DDBJ databases">
        <authorList>
            <consortium name="Genoscope - CEA"/>
            <person name="William W."/>
        </authorList>
    </citation>
    <scope>NUCLEOTIDE SEQUENCE [LARGE SCALE GENOMIC DNA]</scope>
</reference>
<dbReference type="Gene3D" id="2.170.140.10">
    <property type="entry name" value="Chitin binding domain"/>
    <property type="match status" value="1"/>
</dbReference>
<dbReference type="InterPro" id="IPR050314">
    <property type="entry name" value="Glycosyl_Hydrlase_18"/>
</dbReference>
<evidence type="ECO:0000259" key="10">
    <source>
        <dbReference type="PROSITE" id="PS50940"/>
    </source>
</evidence>
<evidence type="ECO:0000256" key="2">
    <source>
        <dbReference type="ARBA" id="ARBA00022669"/>
    </source>
</evidence>
<dbReference type="Proteomes" id="UP001497497">
    <property type="component" value="Unassembled WGS sequence"/>
</dbReference>
<organism evidence="12 13">
    <name type="scientific">Lymnaea stagnalis</name>
    <name type="common">Great pond snail</name>
    <name type="synonym">Helix stagnalis</name>
    <dbReference type="NCBI Taxonomy" id="6523"/>
    <lineage>
        <taxon>Eukaryota</taxon>
        <taxon>Metazoa</taxon>
        <taxon>Spiralia</taxon>
        <taxon>Lophotrochozoa</taxon>
        <taxon>Mollusca</taxon>
        <taxon>Gastropoda</taxon>
        <taxon>Heterobranchia</taxon>
        <taxon>Euthyneura</taxon>
        <taxon>Panpulmonata</taxon>
        <taxon>Hygrophila</taxon>
        <taxon>Lymnaeoidea</taxon>
        <taxon>Lymnaeidae</taxon>
        <taxon>Lymnaea</taxon>
    </lineage>
</organism>
<evidence type="ECO:0000256" key="8">
    <source>
        <dbReference type="SAM" id="MobiDB-lite"/>
    </source>
</evidence>
<gene>
    <name evidence="12" type="ORF">GSLYS_00001460001</name>
</gene>
<dbReference type="EMBL" id="CAXITT010000015">
    <property type="protein sequence ID" value="CAL1527283.1"/>
    <property type="molecule type" value="Genomic_DNA"/>
</dbReference>
<dbReference type="InterPro" id="IPR029070">
    <property type="entry name" value="Chitinase_insertion_sf"/>
</dbReference>
<dbReference type="InterPro" id="IPR036508">
    <property type="entry name" value="Chitin-bd_dom_sf"/>
</dbReference>
<dbReference type="SMART" id="SM00494">
    <property type="entry name" value="ChtBD2"/>
    <property type="match status" value="1"/>
</dbReference>
<dbReference type="InterPro" id="IPR017853">
    <property type="entry name" value="GH"/>
</dbReference>
<dbReference type="PROSITE" id="PS51910">
    <property type="entry name" value="GH18_2"/>
    <property type="match status" value="1"/>
</dbReference>
<feature type="signal peptide" evidence="9">
    <location>
        <begin position="1"/>
        <end position="24"/>
    </location>
</feature>
<evidence type="ECO:0008006" key="14">
    <source>
        <dbReference type="Google" id="ProtNLM"/>
    </source>
</evidence>
<dbReference type="PANTHER" id="PTHR11177:SF317">
    <property type="entry name" value="CHITINASE 12-RELATED"/>
    <property type="match status" value="1"/>
</dbReference>
<feature type="compositionally biased region" description="Polar residues" evidence="8">
    <location>
        <begin position="477"/>
        <end position="487"/>
    </location>
</feature>
<dbReference type="InterPro" id="IPR001223">
    <property type="entry name" value="Glyco_hydro18_cat"/>
</dbReference>
<sequence>MALSRTLFLVLGLQFAFLFAPNAAKNVVCYFTNWAQYRPGLGAQLVKDIDPQLCSHIVFAFAQLSGNKIIGYEPTDDQTNGQWRQFTNLKSVNPNLKTLLAVGGYNHGSTRFYSMASTQAGRAEFVQNAVTLCRYWGFDGLDLDWEYPGDSSNLDSFYFSALIQELIEGFEKEAIVTNRARLILSAAVPAGIEKASKGYNITALDRYLDIVNIMAYDYHGLWESKTGLASPLFSTDGQNFDVVCSATINWYLSSGLRPAKAHLGVVFFGRSWTLSSTGQTAVGSPAIGGGASGAYTREPGILSYYEICEKTRSLPYTIQTDVIGQVKYAYYDNSWITYEDRDTLDIKMDFLLANNLGGAMVWSFDQDDFTGQFCGQTKYPLLGRVSSKILKVPDSQTPTPTTMGTSTSTAVPTTAPPSTPTPTTAPPTTAPPTTATATTAPPTTAPPTTAPPTTATPTTATPTMAVSSTSSPSTTTQAKIPSTNSPGVTPKSDTFVCPRIYGFFPDPKTCTSYYSCIMFTPIFVRCPVETMFNRSSTRCESKSSTAFVCPL</sequence>
<name>A0AAV2H2B1_LYMST</name>
<keyword evidence="4 7" id="KW-0378">Hydrolase</keyword>
<accession>A0AAV2H2B1</accession>
<dbReference type="InterPro" id="IPR002557">
    <property type="entry name" value="Chitin-bd_dom"/>
</dbReference>
<dbReference type="FunFam" id="3.10.50.10:FF:000004">
    <property type="entry name" value="Chitinase 5"/>
    <property type="match status" value="1"/>
</dbReference>
<dbReference type="PANTHER" id="PTHR11177">
    <property type="entry name" value="CHITINASE"/>
    <property type="match status" value="1"/>
</dbReference>
<evidence type="ECO:0000313" key="13">
    <source>
        <dbReference type="Proteomes" id="UP001497497"/>
    </source>
</evidence>
<comment type="similarity">
    <text evidence="1">Belongs to the glycosyl hydrolase 18 family. Chitinase class II subfamily.</text>
</comment>
<dbReference type="InterPro" id="IPR001579">
    <property type="entry name" value="Glyco_hydro_18_chit_AS"/>
</dbReference>
<dbReference type="SUPFAM" id="SSF54556">
    <property type="entry name" value="Chitinase insertion domain"/>
    <property type="match status" value="1"/>
</dbReference>
<dbReference type="AlphaFoldDB" id="A0AAV2H2B1"/>
<dbReference type="GO" id="GO:0004568">
    <property type="term" value="F:chitinase activity"/>
    <property type="evidence" value="ECO:0007669"/>
    <property type="project" value="UniProtKB-ARBA"/>
</dbReference>
<protein>
    <recommendedName>
        <fullName evidence="14">Chitinase</fullName>
    </recommendedName>
</protein>
<dbReference type="GO" id="GO:0008061">
    <property type="term" value="F:chitin binding"/>
    <property type="evidence" value="ECO:0007669"/>
    <property type="project" value="UniProtKB-KW"/>
</dbReference>
<dbReference type="GO" id="GO:0005975">
    <property type="term" value="P:carbohydrate metabolic process"/>
    <property type="evidence" value="ECO:0007669"/>
    <property type="project" value="InterPro"/>
</dbReference>
<comment type="caution">
    <text evidence="12">The sequence shown here is derived from an EMBL/GenBank/DDBJ whole genome shotgun (WGS) entry which is preliminary data.</text>
</comment>